<keyword evidence="3" id="KW-1185">Reference proteome</keyword>
<dbReference type="Gene3D" id="3.40.50.300">
    <property type="entry name" value="P-loop containing nucleotide triphosphate hydrolases"/>
    <property type="match status" value="1"/>
</dbReference>
<dbReference type="PATRIC" id="fig|1280946.3.peg.80"/>
<sequence length="241" mass="26536">MSKTGAHKASTPSQLSLGFPEKQPTLDSLLVTAANETAVSILSGPENWPFPVVCVKGPARSGLTALGRAWCQEFEGRFYSAHEFSRMREKELSTLAGAHVVIDDADQVKKMDSLLTLINMISAGTGRALLTSRRSPGQWHTSSADLKSRLNALPVVEIDDPDEPMLKARLEMAAKKHFLKLDPEVVKYLVPRLDLSYEAIETFAERLSERVTLTGRAPSVPLAREVLEELGWSDPDQRSLL</sequence>
<name>A0A062UKY5_9PROT</name>
<comment type="caution">
    <text evidence="2">The sequence shown here is derived from an EMBL/GenBank/DDBJ whole genome shotgun (WGS) entry which is preliminary data.</text>
</comment>
<gene>
    <name evidence="2" type="ORF">HY29_00405</name>
</gene>
<dbReference type="RefSeq" id="WP_034789688.1">
    <property type="nucleotide sequence ID" value="NZ_AWFF01000001.1"/>
</dbReference>
<proteinExistence type="predicted"/>
<evidence type="ECO:0000313" key="3">
    <source>
        <dbReference type="Proteomes" id="UP000027037"/>
    </source>
</evidence>
<accession>A0A062UKY5</accession>
<evidence type="ECO:0000256" key="1">
    <source>
        <dbReference type="SAM" id="MobiDB-lite"/>
    </source>
</evidence>
<dbReference type="InterPro" id="IPR027417">
    <property type="entry name" value="P-loop_NTPase"/>
</dbReference>
<dbReference type="OrthoDB" id="7390113at2"/>
<dbReference type="Proteomes" id="UP000027037">
    <property type="component" value="Unassembled WGS sequence"/>
</dbReference>
<protein>
    <submittedName>
        <fullName evidence="2">Uncharacterized protein</fullName>
    </submittedName>
</protein>
<feature type="region of interest" description="Disordered" evidence="1">
    <location>
        <begin position="1"/>
        <end position="20"/>
    </location>
</feature>
<dbReference type="eggNOG" id="COG0593">
    <property type="taxonomic scope" value="Bacteria"/>
</dbReference>
<organism evidence="2 3">
    <name type="scientific">Hyphomonas beringensis</name>
    <dbReference type="NCBI Taxonomy" id="1280946"/>
    <lineage>
        <taxon>Bacteria</taxon>
        <taxon>Pseudomonadati</taxon>
        <taxon>Pseudomonadota</taxon>
        <taxon>Alphaproteobacteria</taxon>
        <taxon>Hyphomonadales</taxon>
        <taxon>Hyphomonadaceae</taxon>
        <taxon>Hyphomonas</taxon>
    </lineage>
</organism>
<dbReference type="AlphaFoldDB" id="A0A062UKY5"/>
<dbReference type="EMBL" id="AWFF01000001">
    <property type="protein sequence ID" value="KCZ57219.1"/>
    <property type="molecule type" value="Genomic_DNA"/>
</dbReference>
<evidence type="ECO:0000313" key="2">
    <source>
        <dbReference type="EMBL" id="KCZ57219.1"/>
    </source>
</evidence>
<reference evidence="2 3" key="1">
    <citation type="journal article" date="2014" name="Antonie Van Leeuwenhoek">
        <title>Hyphomonas beringensis sp. nov. and Hyphomonas chukchiensis sp. nov., isolated from surface seawater of the Bering Sea and Chukchi Sea.</title>
        <authorList>
            <person name="Li C."/>
            <person name="Lai Q."/>
            <person name="Li G."/>
            <person name="Dong C."/>
            <person name="Wang J."/>
            <person name="Liao Y."/>
            <person name="Shao Z."/>
        </authorList>
    </citation>
    <scope>NUCLEOTIDE SEQUENCE [LARGE SCALE GENOMIC DNA]</scope>
    <source>
        <strain evidence="2 3">25B14_1</strain>
    </source>
</reference>
<dbReference type="SUPFAM" id="SSF52540">
    <property type="entry name" value="P-loop containing nucleoside triphosphate hydrolases"/>
    <property type="match status" value="1"/>
</dbReference>
<dbReference type="Gene3D" id="1.10.8.60">
    <property type="match status" value="1"/>
</dbReference>
<dbReference type="STRING" id="1280946.HY29_00405"/>